<feature type="domain" description="Zn(2)-C6 fungal-type" evidence="7">
    <location>
        <begin position="17"/>
        <end position="47"/>
    </location>
</feature>
<dbReference type="AlphaFoldDB" id="A0A5N6F3K2"/>
<dbReference type="GO" id="GO:0005634">
    <property type="term" value="C:nucleus"/>
    <property type="evidence" value="ECO:0007669"/>
    <property type="project" value="UniProtKB-SubCell"/>
</dbReference>
<evidence type="ECO:0000256" key="4">
    <source>
        <dbReference type="ARBA" id="ARBA00023125"/>
    </source>
</evidence>
<evidence type="ECO:0000313" key="8">
    <source>
        <dbReference type="EMBL" id="KAB8224401.1"/>
    </source>
</evidence>
<dbReference type="InterPro" id="IPR001138">
    <property type="entry name" value="Zn2Cys6_DnaBD"/>
</dbReference>
<gene>
    <name evidence="8" type="ORF">BDV33DRAFT_5400</name>
</gene>
<organism evidence="8 9">
    <name type="scientific">Aspergillus novoparasiticus</name>
    <dbReference type="NCBI Taxonomy" id="986946"/>
    <lineage>
        <taxon>Eukaryota</taxon>
        <taxon>Fungi</taxon>
        <taxon>Dikarya</taxon>
        <taxon>Ascomycota</taxon>
        <taxon>Pezizomycotina</taxon>
        <taxon>Eurotiomycetes</taxon>
        <taxon>Eurotiomycetidae</taxon>
        <taxon>Eurotiales</taxon>
        <taxon>Aspergillaceae</taxon>
        <taxon>Aspergillus</taxon>
        <taxon>Aspergillus subgen. Circumdati</taxon>
    </lineage>
</organism>
<dbReference type="GO" id="GO:0000981">
    <property type="term" value="F:DNA-binding transcription factor activity, RNA polymerase II-specific"/>
    <property type="evidence" value="ECO:0007669"/>
    <property type="project" value="InterPro"/>
</dbReference>
<evidence type="ECO:0000259" key="7">
    <source>
        <dbReference type="PROSITE" id="PS00463"/>
    </source>
</evidence>
<accession>A0A5N6F3K2</accession>
<keyword evidence="4" id="KW-0238">DNA-binding</keyword>
<evidence type="ECO:0000256" key="1">
    <source>
        <dbReference type="ARBA" id="ARBA00004123"/>
    </source>
</evidence>
<keyword evidence="5" id="KW-0804">Transcription</keyword>
<keyword evidence="2" id="KW-0862">Zinc</keyword>
<dbReference type="EMBL" id="ML733400">
    <property type="protein sequence ID" value="KAB8224401.1"/>
    <property type="molecule type" value="Genomic_DNA"/>
</dbReference>
<dbReference type="GO" id="GO:0008270">
    <property type="term" value="F:zinc ion binding"/>
    <property type="evidence" value="ECO:0007669"/>
    <property type="project" value="InterPro"/>
</dbReference>
<sequence>MERKLHGRATPAPYGSTCVNCARAKRKCLLRTDGSGCERCVRLKAECSPSSTVRKKCPGPGRTRVACLEQKIDRLVSLLESRHDRQDPSILPEPSAAMAEVSGSYPYTLPEGIEPSARDAELIFRNFRNNYLKLFPFIHLEDGMDSQKLRQNSPFLWACIIAVTSTNINQQDSLDRSVREIAAQEVIVEGKRTVDLLLGLLCYILWGQFRFSTSPVFTVFSHLCTALTLDLEVPGRRPGDANTSRAFPHAIPSQIQTAAGDQQPVDIQNRRTALACYFVTSCAAMFRSKTECMTWSPYLEECLSMIHSIENSSGDILLVYMVKLQRTLSKVTVIRTQMKDTESEQSALLVSPYISSLNAQLTDIRRAMPPFLARNTTLRTMILYTEICINELILMRLRHVPLSSDPDTTSMEALITCLTAAKSAVEIMSNFELADYGNLPFFLWKQFRHAILTLARLGCMEDPAWDVKLVRRTVNLPSLLEQITENLRILEISTTGRETNGPENVFSKPLAWVNAMRTWLESAYDQPLPPDEPATMMTSDGEALLSEQAACGMAQQLPAPDIEAFTSLDEDLFGGDFLGWWPHVLSDGGFVCSDQDRLDQERLT</sequence>
<dbReference type="GO" id="GO:0000976">
    <property type="term" value="F:transcription cis-regulatory region binding"/>
    <property type="evidence" value="ECO:0007669"/>
    <property type="project" value="TreeGrafter"/>
</dbReference>
<dbReference type="InterPro" id="IPR051089">
    <property type="entry name" value="prtT"/>
</dbReference>
<dbReference type="Proteomes" id="UP000326799">
    <property type="component" value="Unassembled WGS sequence"/>
</dbReference>
<evidence type="ECO:0000256" key="3">
    <source>
        <dbReference type="ARBA" id="ARBA00023015"/>
    </source>
</evidence>
<keyword evidence="3" id="KW-0805">Transcription regulation</keyword>
<keyword evidence="6" id="KW-0539">Nucleus</keyword>
<evidence type="ECO:0000256" key="6">
    <source>
        <dbReference type="ARBA" id="ARBA00023242"/>
    </source>
</evidence>
<dbReference type="CDD" id="cd12148">
    <property type="entry name" value="fungal_TF_MHR"/>
    <property type="match status" value="1"/>
</dbReference>
<keyword evidence="9" id="KW-1185">Reference proteome</keyword>
<proteinExistence type="predicted"/>
<comment type="subcellular location">
    <subcellularLocation>
        <location evidence="1">Nucleus</location>
    </subcellularLocation>
</comment>
<protein>
    <recommendedName>
        <fullName evidence="7">Zn(2)-C6 fungal-type domain-containing protein</fullName>
    </recommendedName>
</protein>
<reference evidence="8 9" key="1">
    <citation type="submission" date="2019-04" db="EMBL/GenBank/DDBJ databases">
        <title>Fungal friends and foes A comparative genomics study of 23 Aspergillus species from section Flavi.</title>
        <authorList>
            <consortium name="DOE Joint Genome Institute"/>
            <person name="Kjaerbolling I."/>
            <person name="Vesth T.C."/>
            <person name="Frisvad J.C."/>
            <person name="Nybo J.L."/>
            <person name="Theobald S."/>
            <person name="Kildgaard S."/>
            <person name="Petersen T.I."/>
            <person name="Kuo A."/>
            <person name="Sato A."/>
            <person name="Lyhne E.K."/>
            <person name="Kogle M.E."/>
            <person name="Wiebenga A."/>
            <person name="Kun R.S."/>
            <person name="Lubbers R.J."/>
            <person name="Makela M.R."/>
            <person name="Barry K."/>
            <person name="Chovatia M."/>
            <person name="Clum A."/>
            <person name="Daum C."/>
            <person name="Haridas S."/>
            <person name="He G."/>
            <person name="LaButti K."/>
            <person name="Lipzen A."/>
            <person name="Mondo S."/>
            <person name="Pangilinan J."/>
            <person name="Riley R."/>
            <person name="Salamov A."/>
            <person name="Simmons B.A."/>
            <person name="Magnuson J.K."/>
            <person name="Henrissat B."/>
            <person name="Mortensen U.H."/>
            <person name="Larsen T.O."/>
            <person name="De vries R.P."/>
            <person name="Grigoriev I.V."/>
            <person name="Machida M."/>
            <person name="Baker S.E."/>
            <person name="Andersen M.R."/>
        </authorList>
    </citation>
    <scope>NUCLEOTIDE SEQUENCE [LARGE SCALE GENOMIC DNA]</scope>
    <source>
        <strain evidence="8 9">CBS 126849</strain>
    </source>
</reference>
<evidence type="ECO:0000256" key="5">
    <source>
        <dbReference type="ARBA" id="ARBA00023163"/>
    </source>
</evidence>
<evidence type="ECO:0000313" key="9">
    <source>
        <dbReference type="Proteomes" id="UP000326799"/>
    </source>
</evidence>
<evidence type="ECO:0000256" key="2">
    <source>
        <dbReference type="ARBA" id="ARBA00022833"/>
    </source>
</evidence>
<dbReference type="PANTHER" id="PTHR31845:SF32">
    <property type="entry name" value="MISCELLANEOUS ZN(II)2CYS6 TRANSCRIPTION FACTOR (EUROFUNG)-RELATED"/>
    <property type="match status" value="1"/>
</dbReference>
<name>A0A5N6F3K2_9EURO</name>
<dbReference type="PROSITE" id="PS00463">
    <property type="entry name" value="ZN2_CY6_FUNGAL_1"/>
    <property type="match status" value="1"/>
</dbReference>
<dbReference type="PANTHER" id="PTHR31845">
    <property type="entry name" value="FINGER DOMAIN PROTEIN, PUTATIVE-RELATED"/>
    <property type="match status" value="1"/>
</dbReference>